<evidence type="ECO:0000256" key="2">
    <source>
        <dbReference type="ARBA" id="ARBA00023140"/>
    </source>
</evidence>
<dbReference type="GO" id="GO:0005777">
    <property type="term" value="C:peroxisome"/>
    <property type="evidence" value="ECO:0007669"/>
    <property type="project" value="UniProtKB-SubCell"/>
</dbReference>
<dbReference type="SUPFAM" id="SSF56801">
    <property type="entry name" value="Acetyl-CoA synthetase-like"/>
    <property type="match status" value="1"/>
</dbReference>
<dbReference type="AlphaFoldDB" id="W2TNQ8"/>
<dbReference type="PANTHER" id="PTHR24096">
    <property type="entry name" value="LONG-CHAIN-FATTY-ACID--COA LIGASE"/>
    <property type="match status" value="1"/>
</dbReference>
<feature type="domain" description="AMP-dependent synthetase/ligase" evidence="3">
    <location>
        <begin position="78"/>
        <end position="167"/>
    </location>
</feature>
<evidence type="ECO:0000256" key="1">
    <source>
        <dbReference type="ARBA" id="ARBA00004275"/>
    </source>
</evidence>
<comment type="subcellular location">
    <subcellularLocation>
        <location evidence="1">Peroxisome</location>
    </subcellularLocation>
</comment>
<dbReference type="EMBL" id="KI658208">
    <property type="protein sequence ID" value="ETN83408.1"/>
    <property type="molecule type" value="Genomic_DNA"/>
</dbReference>
<feature type="non-terminal residue" evidence="4">
    <location>
        <position position="195"/>
    </location>
</feature>
<dbReference type="Gene3D" id="3.40.50.980">
    <property type="match status" value="1"/>
</dbReference>
<dbReference type="Pfam" id="PF00501">
    <property type="entry name" value="AMP-binding"/>
    <property type="match status" value="1"/>
</dbReference>
<dbReference type="PANTHER" id="PTHR24096:SF422">
    <property type="entry name" value="BCDNA.GH02901"/>
    <property type="match status" value="1"/>
</dbReference>
<evidence type="ECO:0000259" key="3">
    <source>
        <dbReference type="Pfam" id="PF00501"/>
    </source>
</evidence>
<dbReference type="KEGG" id="nai:NECAME_17465"/>
<evidence type="ECO:0000313" key="4">
    <source>
        <dbReference type="EMBL" id="ETN83408.1"/>
    </source>
</evidence>
<dbReference type="InterPro" id="IPR000873">
    <property type="entry name" value="AMP-dep_synth/lig_dom"/>
</dbReference>
<protein>
    <recommendedName>
        <fullName evidence="3">AMP-dependent synthetase/ligase domain-containing protein</fullName>
    </recommendedName>
</protein>
<dbReference type="OrthoDB" id="5860081at2759"/>
<dbReference type="GO" id="GO:0016405">
    <property type="term" value="F:CoA-ligase activity"/>
    <property type="evidence" value="ECO:0007669"/>
    <property type="project" value="TreeGrafter"/>
</dbReference>
<keyword evidence="2" id="KW-0576">Peroxisome</keyword>
<organism evidence="4 5">
    <name type="scientific">Necator americanus</name>
    <name type="common">Human hookworm</name>
    <dbReference type="NCBI Taxonomy" id="51031"/>
    <lineage>
        <taxon>Eukaryota</taxon>
        <taxon>Metazoa</taxon>
        <taxon>Ecdysozoa</taxon>
        <taxon>Nematoda</taxon>
        <taxon>Chromadorea</taxon>
        <taxon>Rhabditida</taxon>
        <taxon>Rhabditina</taxon>
        <taxon>Rhabditomorpha</taxon>
        <taxon>Strongyloidea</taxon>
        <taxon>Ancylostomatidae</taxon>
        <taxon>Bunostominae</taxon>
        <taxon>Necator</taxon>
    </lineage>
</organism>
<reference evidence="5" key="1">
    <citation type="journal article" date="2014" name="Nat. Genet.">
        <title>Genome of the human hookworm Necator americanus.</title>
        <authorList>
            <person name="Tang Y.T."/>
            <person name="Gao X."/>
            <person name="Rosa B.A."/>
            <person name="Abubucker S."/>
            <person name="Hallsworth-Pepin K."/>
            <person name="Martin J."/>
            <person name="Tyagi R."/>
            <person name="Heizer E."/>
            <person name="Zhang X."/>
            <person name="Bhonagiri-Palsikar V."/>
            <person name="Minx P."/>
            <person name="Warren W.C."/>
            <person name="Wang Q."/>
            <person name="Zhan B."/>
            <person name="Hotez P.J."/>
            <person name="Sternberg P.W."/>
            <person name="Dougall A."/>
            <person name="Gaze S.T."/>
            <person name="Mulvenna J."/>
            <person name="Sotillo J."/>
            <person name="Ranganathan S."/>
            <person name="Rabelo E.M."/>
            <person name="Wilson R.K."/>
            <person name="Felgner P.L."/>
            <person name="Bethony J."/>
            <person name="Hawdon J.M."/>
            <person name="Gasser R.B."/>
            <person name="Loukas A."/>
            <person name="Mitreva M."/>
        </authorList>
    </citation>
    <scope>NUCLEOTIDE SEQUENCE [LARGE SCALE GENOMIC DNA]</scope>
</reference>
<gene>
    <name evidence="4" type="ORF">NECAME_17465</name>
</gene>
<name>W2TNQ8_NECAM</name>
<proteinExistence type="predicted"/>
<dbReference type="Proteomes" id="UP000053676">
    <property type="component" value="Unassembled WGS sequence"/>
</dbReference>
<sequence length="195" mass="21799">MEVFSFTVDFDTSTQRSATVSAPKFFVKFQFVPMVLISPCAKIPICTTPLHEKILTAIQRNIDRNPNQAAFVRKFSSSIDIGYGHLDVSCQVMPNCIEYAVFYLGALLCGGAMSGASAMFTDYELERQFVDSVCKVVITDETHLDKVLLATKRCSELKTIICVRCPKSTRTLPDDVVCWDEVIKTPVTTIPKYTF</sequence>
<dbReference type="STRING" id="51031.W2TNQ8"/>
<accession>W2TNQ8</accession>
<evidence type="ECO:0000313" key="5">
    <source>
        <dbReference type="Proteomes" id="UP000053676"/>
    </source>
</evidence>
<keyword evidence="5" id="KW-1185">Reference proteome</keyword>